<dbReference type="PANTHER" id="PTHR43065">
    <property type="entry name" value="SENSOR HISTIDINE KINASE"/>
    <property type="match status" value="1"/>
</dbReference>
<evidence type="ECO:0000313" key="11">
    <source>
        <dbReference type="Proteomes" id="UP000423257"/>
    </source>
</evidence>
<evidence type="ECO:0000259" key="9">
    <source>
        <dbReference type="PROSITE" id="PS50109"/>
    </source>
</evidence>
<evidence type="ECO:0000256" key="1">
    <source>
        <dbReference type="ARBA" id="ARBA00000085"/>
    </source>
</evidence>
<dbReference type="PANTHER" id="PTHR43065:SF10">
    <property type="entry name" value="PEROXIDE STRESS-ACTIVATED HISTIDINE KINASE MAK3"/>
    <property type="match status" value="1"/>
</dbReference>
<evidence type="ECO:0000256" key="3">
    <source>
        <dbReference type="ARBA" id="ARBA00022553"/>
    </source>
</evidence>
<dbReference type="GO" id="GO:0005524">
    <property type="term" value="F:ATP binding"/>
    <property type="evidence" value="ECO:0007669"/>
    <property type="project" value="UniProtKB-KW"/>
</dbReference>
<dbReference type="PROSITE" id="PS50109">
    <property type="entry name" value="HIS_KIN"/>
    <property type="match status" value="1"/>
</dbReference>
<name>A0A6H9S115_9PSED</name>
<protein>
    <recommendedName>
        <fullName evidence="2">histidine kinase</fullName>
        <ecNumber evidence="2">2.7.13.3</ecNumber>
    </recommendedName>
</protein>
<dbReference type="Proteomes" id="UP000423257">
    <property type="component" value="Unassembled WGS sequence"/>
</dbReference>
<dbReference type="GO" id="GO:0000160">
    <property type="term" value="P:phosphorelay signal transduction system"/>
    <property type="evidence" value="ECO:0007669"/>
    <property type="project" value="UniProtKB-KW"/>
</dbReference>
<dbReference type="AlphaFoldDB" id="A0A6H9S115"/>
<dbReference type="InterPro" id="IPR004358">
    <property type="entry name" value="Sig_transdc_His_kin-like_C"/>
</dbReference>
<keyword evidence="6" id="KW-0418">Kinase</keyword>
<evidence type="ECO:0000256" key="7">
    <source>
        <dbReference type="ARBA" id="ARBA00022840"/>
    </source>
</evidence>
<keyword evidence="7 10" id="KW-0067">ATP-binding</keyword>
<accession>A0A6H9S115</accession>
<dbReference type="EMBL" id="VZPQ01000866">
    <property type="protein sequence ID" value="KAB0529920.1"/>
    <property type="molecule type" value="Genomic_DNA"/>
</dbReference>
<evidence type="ECO:0000256" key="4">
    <source>
        <dbReference type="ARBA" id="ARBA00022679"/>
    </source>
</evidence>
<comment type="caution">
    <text evidence="10">The sequence shown here is derived from an EMBL/GenBank/DDBJ whole genome shotgun (WGS) entry which is preliminary data.</text>
</comment>
<comment type="catalytic activity">
    <reaction evidence="1">
        <text>ATP + protein L-histidine = ADP + protein N-phospho-L-histidine.</text>
        <dbReference type="EC" id="2.7.13.3"/>
    </reaction>
</comment>
<feature type="non-terminal residue" evidence="10">
    <location>
        <position position="142"/>
    </location>
</feature>
<gene>
    <name evidence="10" type="ORF">F7R03_32685</name>
</gene>
<dbReference type="InterPro" id="IPR003594">
    <property type="entry name" value="HATPase_dom"/>
</dbReference>
<keyword evidence="8" id="KW-0902">Two-component regulatory system</keyword>
<feature type="non-terminal residue" evidence="10">
    <location>
        <position position="1"/>
    </location>
</feature>
<dbReference type="SUPFAM" id="SSF55874">
    <property type="entry name" value="ATPase domain of HSP90 chaperone/DNA topoisomerase II/histidine kinase"/>
    <property type="match status" value="1"/>
</dbReference>
<keyword evidence="5" id="KW-0547">Nucleotide-binding</keyword>
<feature type="domain" description="Histidine kinase" evidence="9">
    <location>
        <begin position="29"/>
        <end position="142"/>
    </location>
</feature>
<keyword evidence="4" id="KW-0808">Transferase</keyword>
<dbReference type="GO" id="GO:0004673">
    <property type="term" value="F:protein histidine kinase activity"/>
    <property type="evidence" value="ECO:0007669"/>
    <property type="project" value="UniProtKB-EC"/>
</dbReference>
<reference evidence="10 11" key="1">
    <citation type="submission" date="2019-09" db="EMBL/GenBank/DDBJ databases">
        <title>Draft genome sequences of 48 bacterial type strains from the CCUG.</title>
        <authorList>
            <person name="Tunovic T."/>
            <person name="Pineiro-Iglesias B."/>
            <person name="Unosson C."/>
            <person name="Inganas E."/>
            <person name="Ohlen M."/>
            <person name="Cardew S."/>
            <person name="Jensie-Markopoulos S."/>
            <person name="Salva-Serra F."/>
            <person name="Jaen-Luchoro D."/>
            <person name="Karlsson R."/>
            <person name="Svensson-Stadler L."/>
            <person name="Chun J."/>
            <person name="Moore E."/>
        </authorList>
    </citation>
    <scope>NUCLEOTIDE SEQUENCE [LARGE SCALE GENOMIC DNA]</scope>
    <source>
        <strain evidence="10 11">CCUG 51524</strain>
    </source>
</reference>
<evidence type="ECO:0000313" key="10">
    <source>
        <dbReference type="EMBL" id="KAB0529920.1"/>
    </source>
</evidence>
<dbReference type="Gene3D" id="3.30.565.10">
    <property type="entry name" value="Histidine kinase-like ATPase, C-terminal domain"/>
    <property type="match status" value="1"/>
</dbReference>
<dbReference type="EC" id="2.7.13.3" evidence="2"/>
<organism evidence="10 11">
    <name type="scientific">Pseudomonas palleroniana</name>
    <dbReference type="NCBI Taxonomy" id="191390"/>
    <lineage>
        <taxon>Bacteria</taxon>
        <taxon>Pseudomonadati</taxon>
        <taxon>Pseudomonadota</taxon>
        <taxon>Gammaproteobacteria</taxon>
        <taxon>Pseudomonadales</taxon>
        <taxon>Pseudomonadaceae</taxon>
        <taxon>Pseudomonas</taxon>
    </lineage>
</organism>
<proteinExistence type="predicted"/>
<dbReference type="RefSeq" id="WP_151153117.1">
    <property type="nucleotide sequence ID" value="NZ_VZPQ01000866.1"/>
</dbReference>
<evidence type="ECO:0000256" key="5">
    <source>
        <dbReference type="ARBA" id="ARBA00022741"/>
    </source>
</evidence>
<evidence type="ECO:0000256" key="2">
    <source>
        <dbReference type="ARBA" id="ARBA00012438"/>
    </source>
</evidence>
<evidence type="ECO:0000256" key="8">
    <source>
        <dbReference type="ARBA" id="ARBA00023012"/>
    </source>
</evidence>
<evidence type="ECO:0000256" key="6">
    <source>
        <dbReference type="ARBA" id="ARBA00022777"/>
    </source>
</evidence>
<dbReference type="Pfam" id="PF02518">
    <property type="entry name" value="HATPase_c"/>
    <property type="match status" value="1"/>
</dbReference>
<keyword evidence="3" id="KW-0597">Phosphoprotein</keyword>
<dbReference type="SMART" id="SM00387">
    <property type="entry name" value="HATPase_c"/>
    <property type="match status" value="1"/>
</dbReference>
<dbReference type="InterPro" id="IPR005467">
    <property type="entry name" value="His_kinase_dom"/>
</dbReference>
<dbReference type="PRINTS" id="PR00344">
    <property type="entry name" value="BCTRLSENSOR"/>
</dbReference>
<dbReference type="InterPro" id="IPR036890">
    <property type="entry name" value="HATPase_C_sf"/>
</dbReference>
<sequence>AQDAIGLLALNRRNFEVQFFNLCDPDHWVDGDPQRLAQVLINLLSNARDASPAGSAVRVKSEAFEHTVDLIVEDEGSGIPQNIMDRLFEPFFTTKDPGEGTGLGLALVYSIVEEHYGQITIDSPADVQSQRGTRIRVTLPRH</sequence>